<keyword evidence="2" id="KW-1185">Reference proteome</keyword>
<dbReference type="EMBL" id="CACVBS010000029">
    <property type="protein sequence ID" value="CAA7260416.1"/>
    <property type="molecule type" value="Genomic_DNA"/>
</dbReference>
<evidence type="ECO:0000313" key="1">
    <source>
        <dbReference type="EMBL" id="CAA7260416.1"/>
    </source>
</evidence>
<name>A0A8S0W7P1_CYCAE</name>
<evidence type="ECO:0000313" key="2">
    <source>
        <dbReference type="Proteomes" id="UP000467700"/>
    </source>
</evidence>
<dbReference type="AlphaFoldDB" id="A0A8S0W7P1"/>
<dbReference type="OrthoDB" id="10359503at2759"/>
<protein>
    <submittedName>
        <fullName evidence="1">Uncharacterized protein</fullName>
    </submittedName>
</protein>
<dbReference type="Proteomes" id="UP000467700">
    <property type="component" value="Unassembled WGS sequence"/>
</dbReference>
<comment type="caution">
    <text evidence="1">The sequence shown here is derived from an EMBL/GenBank/DDBJ whole genome shotgun (WGS) entry which is preliminary data.</text>
</comment>
<reference evidence="1 2" key="1">
    <citation type="submission" date="2020-01" db="EMBL/GenBank/DDBJ databases">
        <authorList>
            <person name="Gupta K D."/>
        </authorList>
    </citation>
    <scope>NUCLEOTIDE SEQUENCE [LARGE SCALE GENOMIC DNA]</scope>
</reference>
<proteinExistence type="predicted"/>
<gene>
    <name evidence="1" type="ORF">AAE3_LOCUS2577</name>
</gene>
<accession>A0A8S0W7P1</accession>
<sequence length="275" mass="30830">MRQLQLSHTHITFSMSLTKSGLNGASTLAPNLFIEAMKVQIEDRTYRVPAYHLLASPIIQDGLERALMVDTERSIDLTAYISKEQFEGLIEVLHPSSITFDRSPRGKVWVSALLAATRLKMKTVRATSIQAIFDGAGGPMTPLEKLRTGYRSSVSSLFCQGCEELVNQSATLSISELQFLNWGGMGPRIMLLREERLQMELVRALVHGAGKDFDVAERVREVFAEELEMVREVEGKMSEQMILEDSDIRSAFLSDNQIVAPRLVGFNISYLSCRR</sequence>
<organism evidence="1 2">
    <name type="scientific">Cyclocybe aegerita</name>
    <name type="common">Black poplar mushroom</name>
    <name type="synonym">Agrocybe aegerita</name>
    <dbReference type="NCBI Taxonomy" id="1973307"/>
    <lineage>
        <taxon>Eukaryota</taxon>
        <taxon>Fungi</taxon>
        <taxon>Dikarya</taxon>
        <taxon>Basidiomycota</taxon>
        <taxon>Agaricomycotina</taxon>
        <taxon>Agaricomycetes</taxon>
        <taxon>Agaricomycetidae</taxon>
        <taxon>Agaricales</taxon>
        <taxon>Agaricineae</taxon>
        <taxon>Bolbitiaceae</taxon>
        <taxon>Cyclocybe</taxon>
    </lineage>
</organism>